<dbReference type="Proteomes" id="UP000256328">
    <property type="component" value="Unassembled WGS sequence"/>
</dbReference>
<reference evidence="5 6" key="1">
    <citation type="journal article" date="2018" name="IMA Fungus">
        <title>IMA Genome-F 9: Draft genome sequence of Annulohypoxylon stygium, Aspergillus mulundensis, Berkeleyomyces basicola (syn. Thielaviopsis basicola), Ceratocystis smalleyi, two Cercospora beticola strains, Coleophoma cylindrospora, Fusarium fracticaudum, Phialophora cf. hyalina, and Morchella septimelata.</title>
        <authorList>
            <person name="Wingfield B.D."/>
            <person name="Bills G.F."/>
            <person name="Dong Y."/>
            <person name="Huang W."/>
            <person name="Nel W.J."/>
            <person name="Swalarsk-Parry B.S."/>
            <person name="Vaghefi N."/>
            <person name="Wilken P.M."/>
            <person name="An Z."/>
            <person name="de Beer Z.W."/>
            <person name="De Vos L."/>
            <person name="Chen L."/>
            <person name="Duong T.A."/>
            <person name="Gao Y."/>
            <person name="Hammerbacher A."/>
            <person name="Kikkert J.R."/>
            <person name="Li Y."/>
            <person name="Li H."/>
            <person name="Li K."/>
            <person name="Li Q."/>
            <person name="Liu X."/>
            <person name="Ma X."/>
            <person name="Naidoo K."/>
            <person name="Pethybridge S.J."/>
            <person name="Sun J."/>
            <person name="Steenkamp E.T."/>
            <person name="van der Nest M.A."/>
            <person name="van Wyk S."/>
            <person name="Wingfield M.J."/>
            <person name="Xiong C."/>
            <person name="Yue Q."/>
            <person name="Zhang X."/>
        </authorList>
    </citation>
    <scope>NUCLEOTIDE SEQUENCE [LARGE SCALE GENOMIC DNA]</scope>
    <source>
        <strain evidence="5 6">BP5796</strain>
    </source>
</reference>
<name>A0A3D8Q9F1_9HELO</name>
<evidence type="ECO:0000313" key="6">
    <source>
        <dbReference type="Proteomes" id="UP000256328"/>
    </source>
</evidence>
<comment type="similarity">
    <text evidence="1">Belongs to the peptidase C15 family.</text>
</comment>
<dbReference type="PANTHER" id="PTHR23402">
    <property type="entry name" value="PROTEASE FAMILY C15 PYROGLUTAMYL-PEPTIDASE I-RELATED"/>
    <property type="match status" value="1"/>
</dbReference>
<dbReference type="PANTHER" id="PTHR23402:SF1">
    <property type="entry name" value="PYROGLUTAMYL-PEPTIDASE I"/>
    <property type="match status" value="1"/>
</dbReference>
<evidence type="ECO:0000256" key="2">
    <source>
        <dbReference type="ARBA" id="ARBA00022670"/>
    </source>
</evidence>
<evidence type="ECO:0000256" key="4">
    <source>
        <dbReference type="ARBA" id="ARBA00022807"/>
    </source>
</evidence>
<proteinExistence type="inferred from homology"/>
<dbReference type="SUPFAM" id="SSF53182">
    <property type="entry name" value="Pyrrolidone carboxyl peptidase (pyroglutamate aminopeptidase)"/>
    <property type="match status" value="1"/>
</dbReference>
<dbReference type="GO" id="GO:0008234">
    <property type="term" value="F:cysteine-type peptidase activity"/>
    <property type="evidence" value="ECO:0007669"/>
    <property type="project" value="UniProtKB-KW"/>
</dbReference>
<keyword evidence="6" id="KW-1185">Reference proteome</keyword>
<evidence type="ECO:0008006" key="7">
    <source>
        <dbReference type="Google" id="ProtNLM"/>
    </source>
</evidence>
<dbReference type="OrthoDB" id="407146at2759"/>
<accession>A0A3D8Q9F1</accession>
<protein>
    <recommendedName>
        <fullName evidence="7">Peptidase C15, pyroglutamyl peptidase I-like protein</fullName>
    </recommendedName>
</protein>
<dbReference type="EMBL" id="PDLN01000021">
    <property type="protein sequence ID" value="RDW58287.1"/>
    <property type="molecule type" value="Genomic_DNA"/>
</dbReference>
<keyword evidence="3" id="KW-0378">Hydrolase</keyword>
<dbReference type="GO" id="GO:0006508">
    <property type="term" value="P:proteolysis"/>
    <property type="evidence" value="ECO:0007669"/>
    <property type="project" value="UniProtKB-KW"/>
</dbReference>
<comment type="caution">
    <text evidence="5">The sequence shown here is derived from an EMBL/GenBank/DDBJ whole genome shotgun (WGS) entry which is preliminary data.</text>
</comment>
<keyword evidence="4" id="KW-0788">Thiol protease</keyword>
<keyword evidence="2" id="KW-0645">Protease</keyword>
<gene>
    <name evidence="5" type="ORF">BP5796_12217</name>
</gene>
<dbReference type="AlphaFoldDB" id="A0A3D8Q9F1"/>
<evidence type="ECO:0000256" key="3">
    <source>
        <dbReference type="ARBA" id="ARBA00022801"/>
    </source>
</evidence>
<dbReference type="InterPro" id="IPR036440">
    <property type="entry name" value="Peptidase_C15-like_sf"/>
</dbReference>
<organism evidence="5 6">
    <name type="scientific">Coleophoma crateriformis</name>
    <dbReference type="NCBI Taxonomy" id="565419"/>
    <lineage>
        <taxon>Eukaryota</taxon>
        <taxon>Fungi</taxon>
        <taxon>Dikarya</taxon>
        <taxon>Ascomycota</taxon>
        <taxon>Pezizomycotina</taxon>
        <taxon>Leotiomycetes</taxon>
        <taxon>Helotiales</taxon>
        <taxon>Dermateaceae</taxon>
        <taxon>Coleophoma</taxon>
    </lineage>
</organism>
<dbReference type="Gene3D" id="3.40.630.20">
    <property type="entry name" value="Peptidase C15, pyroglutamyl peptidase I-like"/>
    <property type="match status" value="1"/>
</dbReference>
<evidence type="ECO:0000313" key="5">
    <source>
        <dbReference type="EMBL" id="RDW58287.1"/>
    </source>
</evidence>
<sequence>MGSSLSKFFRPPSTIHPRELVEKDPPADPQPPTEVNVVVTGFGVWSKNVPWPPPPFNTSWLIADALPRVIFRQNKRNIRIITYPKPISGTWTGVRELIPQIWDGQKDFFGLPVDPKKGSDDRFQVHAVLHCGCLDQPGEAFRLERNAFKEEYTLPDNDGLLPSEDDKTGGGDWINFPVMLSTDINTDTVLAAVKAKISGEPLVLSDDPNRYTCGWMYWVSLAELYKRQEKLRALFMHTPIEGKSEDIEIGVKIASIVIQSMVEDLEERKLIGLF</sequence>
<dbReference type="InterPro" id="IPR016125">
    <property type="entry name" value="Peptidase_C15-like"/>
</dbReference>
<evidence type="ECO:0000256" key="1">
    <source>
        <dbReference type="ARBA" id="ARBA00006641"/>
    </source>
</evidence>